<dbReference type="InterPro" id="IPR036291">
    <property type="entry name" value="NAD(P)-bd_dom_sf"/>
</dbReference>
<comment type="caution">
    <text evidence="5">The sequence shown here is derived from an EMBL/GenBank/DDBJ whole genome shotgun (WGS) entry which is preliminary data.</text>
</comment>
<dbReference type="Pfam" id="PF02317">
    <property type="entry name" value="Octopine_DH"/>
    <property type="match status" value="1"/>
</dbReference>
<evidence type="ECO:0000256" key="2">
    <source>
        <dbReference type="ARBA" id="ARBA00018193"/>
    </source>
</evidence>
<protein>
    <recommendedName>
        <fullName evidence="2">6-phosphogluconate dehydrogenase, decarboxylating</fullName>
        <ecNumber evidence="1">1.1.1.44</ecNumber>
    </recommendedName>
</protein>
<dbReference type="EMBL" id="AIDT01000016">
    <property type="protein sequence ID" value="EIA13455.1"/>
    <property type="molecule type" value="Genomic_DNA"/>
</dbReference>
<evidence type="ECO:0000256" key="3">
    <source>
        <dbReference type="ARBA" id="ARBA00048640"/>
    </source>
</evidence>
<dbReference type="Gene3D" id="3.40.50.720">
    <property type="entry name" value="NAD(P)-binding Rossmann-like Domain"/>
    <property type="match status" value="1"/>
</dbReference>
<dbReference type="EC" id="1.1.1.44" evidence="1"/>
<dbReference type="SUPFAM" id="SSF48179">
    <property type="entry name" value="6-phosphogluconate dehydrogenase C-terminal domain-like"/>
    <property type="match status" value="1"/>
</dbReference>
<dbReference type="Proteomes" id="UP000003093">
    <property type="component" value="Unassembled WGS sequence"/>
</dbReference>
<dbReference type="GO" id="GO:0004616">
    <property type="term" value="F:phosphogluconate dehydrogenase (decarboxylating) activity"/>
    <property type="evidence" value="ECO:0007669"/>
    <property type="project" value="UniProtKB-EC"/>
</dbReference>
<dbReference type="InterPro" id="IPR008927">
    <property type="entry name" value="6-PGluconate_DH-like_C_sf"/>
</dbReference>
<dbReference type="AlphaFoldDB" id="A0ABC9PYQ7"/>
<proteinExistence type="predicted"/>
<dbReference type="Gene3D" id="1.10.1040.10">
    <property type="entry name" value="N-(1-d-carboxylethyl)-l-norvaline Dehydrogenase, domain 2"/>
    <property type="match status" value="1"/>
</dbReference>
<comment type="catalytic activity">
    <reaction evidence="3">
        <text>6-phospho-D-gluconate + NADP(+) = D-ribulose 5-phosphate + CO2 + NADPH</text>
        <dbReference type="Rhea" id="RHEA:10116"/>
        <dbReference type="ChEBI" id="CHEBI:16526"/>
        <dbReference type="ChEBI" id="CHEBI:57783"/>
        <dbReference type="ChEBI" id="CHEBI:58121"/>
        <dbReference type="ChEBI" id="CHEBI:58349"/>
        <dbReference type="ChEBI" id="CHEBI:58759"/>
        <dbReference type="EC" id="1.1.1.44"/>
    </reaction>
</comment>
<sequence>MFMKIAIVGSGNGAVTAAVDMVSKGHDVKLYCRNQSISKFQNAIEKGGFDFNNEGEERFVKFTDISDDMEYVLKDAEIVQVIIPSSYIEYYADVMAEHVTDNQLIFFNMAAAMGSIRFMNVLEDRHIETKPQLAEANTLTYGTRVDFENAAVDLSLNVRRIFFSTYDRSCLNDCYDKVSSIYDHLVKEESLIKTNLENGNPEVHPGPTLLNVGRIDYAGEFALYKEGITKHTVRLLHAIELERLNLGRRLGFELSTAKESRIERGYLERDKEDEPLNRLFNTSPVFSQIPGPNHVESRYLTEDIAYGLVLWSSLGRVIDVPTPNIDAVIVIASTILERDFFEEGLTVESIGLDKLDLEKYLK</sequence>
<reference evidence="5 6" key="1">
    <citation type="journal article" date="2012" name="MBio">
        <title>Identification of a highly transmissible animal-independent Staphylococcus aureus ST398 clone with distinct genomic and cell adhesion properties.</title>
        <authorList>
            <person name="Uhlemann A.C."/>
            <person name="Porcella S.F."/>
            <person name="Trivedi S."/>
            <person name="Sullivan S.B."/>
            <person name="Hafer C."/>
            <person name="Kennedy A.D."/>
            <person name="Barbian K.D."/>
            <person name="McCarthy A.J."/>
            <person name="Street C."/>
            <person name="Hirschberg D.L."/>
            <person name="Lipkin W.I."/>
            <person name="Lindsay J.A."/>
            <person name="DeLeo F.R."/>
            <person name="Lowy F.D."/>
        </authorList>
    </citation>
    <scope>NUCLEOTIDE SEQUENCE [LARGE SCALE GENOMIC DNA]</scope>
    <source>
        <strain evidence="5 6">DR10</strain>
    </source>
</reference>
<evidence type="ECO:0000259" key="4">
    <source>
        <dbReference type="Pfam" id="PF02317"/>
    </source>
</evidence>
<gene>
    <name evidence="5" type="ORF">ST398NM02_2352</name>
</gene>
<evidence type="ECO:0000313" key="6">
    <source>
        <dbReference type="Proteomes" id="UP000003093"/>
    </source>
</evidence>
<dbReference type="PANTHER" id="PTHR38015">
    <property type="entry name" value="BLR6086 PROTEIN"/>
    <property type="match status" value="1"/>
</dbReference>
<dbReference type="SUPFAM" id="SSF51735">
    <property type="entry name" value="NAD(P)-binding Rossmann-fold domains"/>
    <property type="match status" value="1"/>
</dbReference>
<accession>A0ABC9PYQ7</accession>
<feature type="domain" description="Opine dehydrogenase" evidence="4">
    <location>
        <begin position="189"/>
        <end position="335"/>
    </location>
</feature>
<evidence type="ECO:0000256" key="1">
    <source>
        <dbReference type="ARBA" id="ARBA00013011"/>
    </source>
</evidence>
<name>A0ABC9PYQ7_STAA5</name>
<evidence type="ECO:0000313" key="5">
    <source>
        <dbReference type="EMBL" id="EIA13455.1"/>
    </source>
</evidence>
<organism evidence="5 6">
    <name type="scientific">Staphylococcus aureus subsp. aureus DR10</name>
    <dbReference type="NCBI Taxonomy" id="1155079"/>
    <lineage>
        <taxon>Bacteria</taxon>
        <taxon>Bacillati</taxon>
        <taxon>Bacillota</taxon>
        <taxon>Bacilli</taxon>
        <taxon>Bacillales</taxon>
        <taxon>Staphylococcaceae</taxon>
        <taxon>Staphylococcus</taxon>
    </lineage>
</organism>
<dbReference type="InterPro" id="IPR051729">
    <property type="entry name" value="Opine/Lysopine_DH"/>
</dbReference>
<dbReference type="PANTHER" id="PTHR38015:SF1">
    <property type="entry name" value="OPINE DEHYDROGENASE DOMAIN-CONTAINING PROTEIN"/>
    <property type="match status" value="1"/>
</dbReference>
<dbReference type="InterPro" id="IPR013328">
    <property type="entry name" value="6PGD_dom2"/>
</dbReference>
<keyword evidence="5" id="KW-0560">Oxidoreductase</keyword>
<dbReference type="InterPro" id="IPR003421">
    <property type="entry name" value="Opine_DH"/>
</dbReference>